<evidence type="ECO:0000256" key="1">
    <source>
        <dbReference type="SAM" id="Phobius"/>
    </source>
</evidence>
<feature type="transmembrane region" description="Helical" evidence="1">
    <location>
        <begin position="95"/>
        <end position="117"/>
    </location>
</feature>
<dbReference type="RefSeq" id="WP_239236734.1">
    <property type="nucleotide sequence ID" value="NZ_CP073090.1"/>
</dbReference>
<reference evidence="3" key="1">
    <citation type="submission" date="2023-08" db="EMBL/GenBank/DDBJ databases">
        <title>Genomic characterization of the C. tuberculostearicum species complex, a ubiquitous member of the human skin microbiome.</title>
        <authorList>
            <person name="Ahmed N."/>
            <person name="Deming C."/>
            <person name="Conlan S."/>
            <person name="Segre J."/>
        </authorList>
    </citation>
    <scope>NUCLEOTIDE SEQUENCE</scope>
    <source>
        <strain evidence="3">CTNIH22</strain>
    </source>
</reference>
<evidence type="ECO:0000313" key="3">
    <source>
        <dbReference type="EMBL" id="MDV2420283.1"/>
    </source>
</evidence>
<feature type="transmembrane region" description="Helical" evidence="1">
    <location>
        <begin position="160"/>
        <end position="182"/>
    </location>
</feature>
<feature type="domain" description="CAAX prenyl protease 2/Lysostaphin resistance protein A-like" evidence="2">
    <location>
        <begin position="143"/>
        <end position="238"/>
    </location>
</feature>
<dbReference type="PANTHER" id="PTHR39430:SF1">
    <property type="entry name" value="PROTEASE"/>
    <property type="match status" value="1"/>
</dbReference>
<feature type="transmembrane region" description="Helical" evidence="1">
    <location>
        <begin position="202"/>
        <end position="222"/>
    </location>
</feature>
<evidence type="ECO:0000313" key="4">
    <source>
        <dbReference type="Proteomes" id="UP001185706"/>
    </source>
</evidence>
<organism evidence="3 4">
    <name type="scientific">Corynebacterium tuberculostearicum</name>
    <dbReference type="NCBI Taxonomy" id="38304"/>
    <lineage>
        <taxon>Bacteria</taxon>
        <taxon>Bacillati</taxon>
        <taxon>Actinomycetota</taxon>
        <taxon>Actinomycetes</taxon>
        <taxon>Mycobacteriales</taxon>
        <taxon>Corynebacteriaceae</taxon>
        <taxon>Corynebacterium</taxon>
    </lineage>
</organism>
<keyword evidence="3" id="KW-0378">Hydrolase</keyword>
<keyword evidence="1" id="KW-0472">Membrane</keyword>
<dbReference type="Pfam" id="PF02517">
    <property type="entry name" value="Rce1-like"/>
    <property type="match status" value="1"/>
</dbReference>
<feature type="transmembrane region" description="Helical" evidence="1">
    <location>
        <begin position="129"/>
        <end position="148"/>
    </location>
</feature>
<feature type="transmembrane region" description="Helical" evidence="1">
    <location>
        <begin position="257"/>
        <end position="275"/>
    </location>
</feature>
<accession>A0AAE4NM22</accession>
<evidence type="ECO:0000259" key="2">
    <source>
        <dbReference type="Pfam" id="PF02517"/>
    </source>
</evidence>
<dbReference type="InterPro" id="IPR003675">
    <property type="entry name" value="Rce1/LyrA-like_dom"/>
</dbReference>
<dbReference type="Proteomes" id="UP001185706">
    <property type="component" value="Unassembled WGS sequence"/>
</dbReference>
<gene>
    <name evidence="3" type="ORF">RAE03_10965</name>
</gene>
<dbReference type="GO" id="GO:0008237">
    <property type="term" value="F:metallopeptidase activity"/>
    <property type="evidence" value="ECO:0007669"/>
    <property type="project" value="UniProtKB-KW"/>
</dbReference>
<dbReference type="PANTHER" id="PTHR39430">
    <property type="entry name" value="MEMBRANE-ASSOCIATED PROTEASE-RELATED"/>
    <property type="match status" value="1"/>
</dbReference>
<dbReference type="EMBL" id="JAVBIB010000021">
    <property type="protein sequence ID" value="MDV2420283.1"/>
    <property type="molecule type" value="Genomic_DNA"/>
</dbReference>
<dbReference type="GO" id="GO:0080120">
    <property type="term" value="P:CAAX-box protein maturation"/>
    <property type="evidence" value="ECO:0007669"/>
    <property type="project" value="UniProtKB-ARBA"/>
</dbReference>
<sequence>MNKLPLPLSPRLPLNWWGLLVRVIAASVMLTASNMVRVPLHQLPIAKRDDAAGIGANAAIFLLTPIVVVIMLWGWMRFVERRQLRVIGLLDISKILPGILGGTAIVAVPMAVGWVFLSLFSEPEAQHDAVPSSGSVGVIVAGVVYVLVRSYLLQGIPEELIYRGWLFSTTAQRPIFTVVWTTLAFTVPHLSSSGGQQSTTDFLLYLVLPLGMAVLAGAMVVWKKSVWWAAGTHGGMHAVMAVLAILFPVALDSTAWVILGVTQLATGLALLAWWSSKKKST</sequence>
<proteinExistence type="predicted"/>
<keyword evidence="1" id="KW-1133">Transmembrane helix</keyword>
<name>A0AAE4NM22_9CORY</name>
<comment type="caution">
    <text evidence="3">The sequence shown here is derived from an EMBL/GenBank/DDBJ whole genome shotgun (WGS) entry which is preliminary data.</text>
</comment>
<dbReference type="EC" id="3.4.-.-" evidence="3"/>
<keyword evidence="1" id="KW-0812">Transmembrane</keyword>
<keyword evidence="3" id="KW-0482">Metalloprotease</keyword>
<protein>
    <submittedName>
        <fullName evidence="3">CPBP family intramembrane metalloprotease</fullName>
        <ecNumber evidence="3">3.4.-.-</ecNumber>
    </submittedName>
</protein>
<dbReference type="GO" id="GO:0004175">
    <property type="term" value="F:endopeptidase activity"/>
    <property type="evidence" value="ECO:0007669"/>
    <property type="project" value="UniProtKB-ARBA"/>
</dbReference>
<keyword evidence="3" id="KW-0645">Protease</keyword>
<feature type="transmembrane region" description="Helical" evidence="1">
    <location>
        <begin position="12"/>
        <end position="32"/>
    </location>
</feature>
<feature type="transmembrane region" description="Helical" evidence="1">
    <location>
        <begin position="234"/>
        <end position="251"/>
    </location>
</feature>
<feature type="transmembrane region" description="Helical" evidence="1">
    <location>
        <begin position="52"/>
        <end position="75"/>
    </location>
</feature>
<dbReference type="AlphaFoldDB" id="A0AAE4NM22"/>